<evidence type="ECO:0000313" key="3">
    <source>
        <dbReference type="Proteomes" id="UP000053405"/>
    </source>
</evidence>
<protein>
    <recommendedName>
        <fullName evidence="4">Lipoprotein</fullName>
    </recommendedName>
</protein>
<comment type="caution">
    <text evidence="2">The sequence shown here is derived from an EMBL/GenBank/DDBJ whole genome shotgun (WGS) entry which is preliminary data.</text>
</comment>
<dbReference type="OrthoDB" id="9794124at2"/>
<feature type="region of interest" description="Disordered" evidence="1">
    <location>
        <begin position="67"/>
        <end position="108"/>
    </location>
</feature>
<evidence type="ECO:0000256" key="1">
    <source>
        <dbReference type="SAM" id="MobiDB-lite"/>
    </source>
</evidence>
<sequence>MRIPTFAGRSAARTGTAGLAAIALIATGCATKNDHGSDSDDAQSAPYARIQVDGAFEFEVRAGAATGSVGPDSAPAPASVSSSAPSSSTLSSSSPSPSSTAAGQSQEHLSCYRDAGRVQIQAGRAAQRDGTGVMEIFDVKLVRRGDTVTEYLLNIGSLSLKNQDWQSSTWGAVKGFPDRFEVGGLPKDKDFGEVTTEVDGDRWTFRGKVEGMTGDGQDTSRVQPRDFTATIHCDGYGKLPESGWVSDSGSGR</sequence>
<proteinExistence type="predicted"/>
<feature type="compositionally biased region" description="Low complexity" evidence="1">
    <location>
        <begin position="68"/>
        <end position="106"/>
    </location>
</feature>
<dbReference type="STRING" id="1121927.GOHSU_46_00020"/>
<keyword evidence="3" id="KW-1185">Reference proteome</keyword>
<organism evidence="2 3">
    <name type="scientific">Gordonia hirsuta DSM 44140 = NBRC 16056</name>
    <dbReference type="NCBI Taxonomy" id="1121927"/>
    <lineage>
        <taxon>Bacteria</taxon>
        <taxon>Bacillati</taxon>
        <taxon>Actinomycetota</taxon>
        <taxon>Actinomycetes</taxon>
        <taxon>Mycobacteriales</taxon>
        <taxon>Gordoniaceae</taxon>
        <taxon>Gordonia</taxon>
    </lineage>
</organism>
<evidence type="ECO:0000313" key="2">
    <source>
        <dbReference type="EMBL" id="GAC58681.1"/>
    </source>
</evidence>
<dbReference type="PROSITE" id="PS51257">
    <property type="entry name" value="PROKAR_LIPOPROTEIN"/>
    <property type="match status" value="1"/>
</dbReference>
<dbReference type="EMBL" id="BANT01000046">
    <property type="protein sequence ID" value="GAC58681.1"/>
    <property type="molecule type" value="Genomic_DNA"/>
</dbReference>
<gene>
    <name evidence="2" type="ORF">GOHSU_46_00020</name>
</gene>
<name>L7LD48_9ACTN</name>
<accession>L7LD48</accession>
<dbReference type="RefSeq" id="WP_005943284.1">
    <property type="nucleotide sequence ID" value="NZ_ATVK01000062.1"/>
</dbReference>
<evidence type="ECO:0008006" key="4">
    <source>
        <dbReference type="Google" id="ProtNLM"/>
    </source>
</evidence>
<dbReference type="AlphaFoldDB" id="L7LD48"/>
<reference evidence="2 3" key="1">
    <citation type="submission" date="2012-12" db="EMBL/GenBank/DDBJ databases">
        <title>Whole genome shotgun sequence of Gordonia hirsuta NBRC 16056.</title>
        <authorList>
            <person name="Isaki-Nakamura S."/>
            <person name="Hosoyama A."/>
            <person name="Tsuchikane K."/>
            <person name="Katsumata H."/>
            <person name="Baba S."/>
            <person name="Yamazaki S."/>
            <person name="Fujita N."/>
        </authorList>
    </citation>
    <scope>NUCLEOTIDE SEQUENCE [LARGE SCALE GENOMIC DNA]</scope>
    <source>
        <strain evidence="2 3">NBRC 16056</strain>
    </source>
</reference>
<dbReference type="Proteomes" id="UP000053405">
    <property type="component" value="Unassembled WGS sequence"/>
</dbReference>